<dbReference type="EMBL" id="KR029582">
    <property type="protein sequence ID" value="AKH46414.1"/>
    <property type="molecule type" value="Genomic_DNA"/>
</dbReference>
<sequence>MSKPTKAQIERELLIREIESRTQPQRASLVEFMKYLWKSEKKDELIIPKYYYDIEEKLKQMLRGEITRLIINVVPRSGKTLMITELFPLWAMGNGWADNFIATGYSTNLTREFSGHARDWYDCPAYREIFPRHHDMREDQSTKEYWKNLGDQSYYATGSGGTITGRGCDVFIIDDPIKPDEADSSELKRENINNWYLNTVKSRLDNPDKGGIIVIMQRTHEDDLTGFLLEREEKGLEKWEKVIVPAINDEGESFEPTRFPTKMLKQMETDSPTVFSTQYQQEPFSALTQEMFEEWIRTFEHSESGNLYAIVDPAFTENKGSDYSVIAIGRPNNGTLDIEDMSSGKQNINDLVDRCVAMARKWRPVKFGVETYGAQKGFADVLRKRFMEEGLYTTIEDFTQQGSKADKIRANLISPLRDGKVRFKIGMPHMESVRKEMKSFPKGRHDDHIDVCQMLWCFCNMQPSVEMANFTLPKIEYDGEGRPVYNRESSLY</sequence>
<protein>
    <submittedName>
        <fullName evidence="1">Uncharacterized protein</fullName>
    </submittedName>
</protein>
<reference evidence="1" key="2">
    <citation type="submission" date="2015-03" db="EMBL/GenBank/DDBJ databases">
        <authorList>
            <person name="Chow C.-E.T."/>
            <person name="Winget D.M."/>
            <person name="White R.A.III."/>
            <person name="Hallam S.J."/>
            <person name="Suttle C.A."/>
        </authorList>
    </citation>
    <scope>NUCLEOTIDE SEQUENCE</scope>
    <source>
        <strain evidence="1">Anoxic3_7</strain>
    </source>
</reference>
<reference evidence="1" key="1">
    <citation type="journal article" date="2015" name="Front. Microbiol.">
        <title>Combining genomic sequencing methods to explore viral diversity and reveal potential virus-host interactions.</title>
        <authorList>
            <person name="Chow C.E."/>
            <person name="Winget D.M."/>
            <person name="White R.A.III."/>
            <person name="Hallam S.J."/>
            <person name="Suttle C.A."/>
        </authorList>
    </citation>
    <scope>NUCLEOTIDE SEQUENCE</scope>
    <source>
        <strain evidence="1">Anoxic3_7</strain>
    </source>
</reference>
<dbReference type="Pfam" id="PF03237">
    <property type="entry name" value="Terminase_6N"/>
    <property type="match status" value="1"/>
</dbReference>
<name>A0A0F7L1J2_9VIRU</name>
<dbReference type="Gene3D" id="3.30.420.240">
    <property type="match status" value="1"/>
</dbReference>
<accession>A0A0F7L1J2</accession>
<proteinExistence type="predicted"/>
<evidence type="ECO:0000313" key="1">
    <source>
        <dbReference type="EMBL" id="AKH46414.1"/>
    </source>
</evidence>
<organism evidence="1">
    <name type="scientific">uncultured marine virus</name>
    <dbReference type="NCBI Taxonomy" id="186617"/>
    <lineage>
        <taxon>Viruses</taxon>
        <taxon>environmental samples</taxon>
    </lineage>
</organism>